<comment type="subcellular location">
    <subcellularLocation>
        <location evidence="1">Nucleus</location>
        <location evidence="1">Nucleolus</location>
    </subcellularLocation>
</comment>
<dbReference type="OMA" id="HKSEFRD"/>
<evidence type="ECO:0000256" key="1">
    <source>
        <dbReference type="ARBA" id="ARBA00004604"/>
    </source>
</evidence>
<evidence type="ECO:0000313" key="8">
    <source>
        <dbReference type="Proteomes" id="UP000031036"/>
    </source>
</evidence>
<feature type="domain" description="RRM" evidence="6">
    <location>
        <begin position="58"/>
        <end position="136"/>
    </location>
</feature>
<name>A0A0B2V7N7_TOXCA</name>
<dbReference type="EMBL" id="JPKZ01002267">
    <property type="protein sequence ID" value="KHN77553.1"/>
    <property type="molecule type" value="Genomic_DNA"/>
</dbReference>
<dbReference type="Proteomes" id="UP000031036">
    <property type="component" value="Unassembled WGS sequence"/>
</dbReference>
<dbReference type="InterPro" id="IPR012677">
    <property type="entry name" value="Nucleotide-bd_a/b_plait_sf"/>
</dbReference>
<keyword evidence="2 4" id="KW-0694">RNA-binding</keyword>
<accession>A0A0B2V7N7</accession>
<feature type="compositionally biased region" description="Basic and acidic residues" evidence="5">
    <location>
        <begin position="209"/>
        <end position="220"/>
    </location>
</feature>
<evidence type="ECO:0000256" key="4">
    <source>
        <dbReference type="PROSITE-ProRule" id="PRU00176"/>
    </source>
</evidence>
<dbReference type="GO" id="GO:0005730">
    <property type="term" value="C:nucleolus"/>
    <property type="evidence" value="ECO:0007669"/>
    <property type="project" value="UniProtKB-SubCell"/>
</dbReference>
<dbReference type="Gene3D" id="3.30.70.330">
    <property type="match status" value="1"/>
</dbReference>
<gene>
    <name evidence="7" type="ORF">Tcan_12484</name>
</gene>
<dbReference type="Pfam" id="PF00076">
    <property type="entry name" value="RRM_1"/>
    <property type="match status" value="1"/>
</dbReference>
<sequence length="269" mass="30906">MKQDERRFRSAVAMSEVDMKIETEEVGTKQPSTSSSGKGRPSHRRSWPSLGDPEQRSKVIKISHIPYGFFEQELLKYFRQFGRVRRVRVARSPKTGNFKGWAFVSFTDVDVAQVAAETMHGYLMFEKRLICKVLKNKEVPNCMRSGKCLKRPPLRGARAKKHARLAGKHKSEFRDAANKKRFLRQLKKKEEQLAAMGFNYSLNIDSIERHPVEKEEPKEEVYEDVGENTSKGSEPTVEAAELPSAKKKKKKKKKKKHAASRKDTKTVIE</sequence>
<organism evidence="7 8">
    <name type="scientific">Toxocara canis</name>
    <name type="common">Canine roundworm</name>
    <dbReference type="NCBI Taxonomy" id="6265"/>
    <lineage>
        <taxon>Eukaryota</taxon>
        <taxon>Metazoa</taxon>
        <taxon>Ecdysozoa</taxon>
        <taxon>Nematoda</taxon>
        <taxon>Chromadorea</taxon>
        <taxon>Rhabditida</taxon>
        <taxon>Spirurina</taxon>
        <taxon>Ascaridomorpha</taxon>
        <taxon>Ascaridoidea</taxon>
        <taxon>Toxocaridae</taxon>
        <taxon>Toxocara</taxon>
    </lineage>
</organism>
<protein>
    <submittedName>
        <fullName evidence="7">Putative RNA-binding protein</fullName>
    </submittedName>
</protein>
<dbReference type="PANTHER" id="PTHR46754">
    <property type="entry name" value="MKI67 FHA DOMAIN-INTERACTING NUCLEOLAR PHOSPHOPROTEIN"/>
    <property type="match status" value="1"/>
</dbReference>
<dbReference type="SUPFAM" id="SSF54928">
    <property type="entry name" value="RNA-binding domain, RBD"/>
    <property type="match status" value="1"/>
</dbReference>
<proteinExistence type="predicted"/>
<feature type="compositionally biased region" description="Basic residues" evidence="5">
    <location>
        <begin position="245"/>
        <end position="259"/>
    </location>
</feature>
<keyword evidence="3" id="KW-0539">Nucleus</keyword>
<dbReference type="AlphaFoldDB" id="A0A0B2V7N7"/>
<feature type="region of interest" description="Disordered" evidence="5">
    <location>
        <begin position="1"/>
        <end position="54"/>
    </location>
</feature>
<keyword evidence="8" id="KW-1185">Reference proteome</keyword>
<dbReference type="PROSITE" id="PS50102">
    <property type="entry name" value="RRM"/>
    <property type="match status" value="1"/>
</dbReference>
<feature type="region of interest" description="Disordered" evidence="5">
    <location>
        <begin position="209"/>
        <end position="269"/>
    </location>
</feature>
<dbReference type="STRING" id="6265.A0A0B2V7N7"/>
<dbReference type="InterPro" id="IPR035979">
    <property type="entry name" value="RBD_domain_sf"/>
</dbReference>
<dbReference type="GO" id="GO:0003723">
    <property type="term" value="F:RNA binding"/>
    <property type="evidence" value="ECO:0007669"/>
    <property type="project" value="UniProtKB-UniRule"/>
</dbReference>
<evidence type="ECO:0000256" key="2">
    <source>
        <dbReference type="ARBA" id="ARBA00022884"/>
    </source>
</evidence>
<evidence type="ECO:0000256" key="5">
    <source>
        <dbReference type="SAM" id="MobiDB-lite"/>
    </source>
</evidence>
<dbReference type="CDD" id="cd12307">
    <property type="entry name" value="RRM_NIFK_like"/>
    <property type="match status" value="1"/>
</dbReference>
<feature type="compositionally biased region" description="Basic and acidic residues" evidence="5">
    <location>
        <begin position="260"/>
        <end position="269"/>
    </location>
</feature>
<dbReference type="SMART" id="SM00360">
    <property type="entry name" value="RRM"/>
    <property type="match status" value="1"/>
</dbReference>
<dbReference type="InterPro" id="IPR000504">
    <property type="entry name" value="RRM_dom"/>
</dbReference>
<dbReference type="OrthoDB" id="21467at2759"/>
<reference evidence="7 8" key="1">
    <citation type="submission" date="2014-11" db="EMBL/GenBank/DDBJ databases">
        <title>Genetic blueprint of the zoonotic pathogen Toxocara canis.</title>
        <authorList>
            <person name="Zhu X.-Q."/>
            <person name="Korhonen P.K."/>
            <person name="Cai H."/>
            <person name="Young N.D."/>
            <person name="Nejsum P."/>
            <person name="von Samson-Himmelstjerna G."/>
            <person name="Boag P.R."/>
            <person name="Tan P."/>
            <person name="Li Q."/>
            <person name="Min J."/>
            <person name="Yang Y."/>
            <person name="Wang X."/>
            <person name="Fang X."/>
            <person name="Hall R.S."/>
            <person name="Hofmann A."/>
            <person name="Sternberg P.W."/>
            <person name="Jex A.R."/>
            <person name="Gasser R.B."/>
        </authorList>
    </citation>
    <scope>NUCLEOTIDE SEQUENCE [LARGE SCALE GENOMIC DNA]</scope>
    <source>
        <strain evidence="7">PN_DK_2014</strain>
    </source>
</reference>
<feature type="compositionally biased region" description="Basic and acidic residues" evidence="5">
    <location>
        <begin position="17"/>
        <end position="27"/>
    </location>
</feature>
<comment type="caution">
    <text evidence="7">The sequence shown here is derived from an EMBL/GenBank/DDBJ whole genome shotgun (WGS) entry which is preliminary data.</text>
</comment>
<evidence type="ECO:0000259" key="6">
    <source>
        <dbReference type="PROSITE" id="PS50102"/>
    </source>
</evidence>
<evidence type="ECO:0000256" key="3">
    <source>
        <dbReference type="ARBA" id="ARBA00023242"/>
    </source>
</evidence>
<evidence type="ECO:0000313" key="7">
    <source>
        <dbReference type="EMBL" id="KHN77553.1"/>
    </source>
</evidence>